<dbReference type="InterPro" id="IPR036237">
    <property type="entry name" value="Xyl_isomerase-like_sf"/>
</dbReference>
<dbReference type="RefSeq" id="WP_077869250.1">
    <property type="nucleotide sequence ID" value="NZ_BKAK01000115.1"/>
</dbReference>
<evidence type="ECO:0000256" key="2">
    <source>
        <dbReference type="ARBA" id="ARBA00022759"/>
    </source>
</evidence>
<gene>
    <name evidence="7" type="primary">uvsE</name>
    <name evidence="7" type="ORF">KEC93_12390</name>
</gene>
<proteinExistence type="predicted"/>
<sequence>MRIRFGYVAISMRLGKKISSSSTVTFTNYNKIISEKNKLDKLKSITLSNLNDLEKILNYNVENQIHFYRITSALIPLVTHPDVGYWGHREIFKKDFEFIGRIIRQNNMRVDTHPDQFNVLNSASNEIVKNSISNLMRQVEWFEDLGYLHGKMVLHVGGATGGKELGISRFIDNFSLIPEEIGSKLILENDDKIYTAREVLDICRTLNLPMVLDVHHHNCNNNGENIEDLLEEIFNTWDNEFFPPKIHFSTPKDHDKDRKHADYINAEDLVEFLEKAKILDRDFDIMLECKQKDEALYKLVKDIKVIRPQYKWIDNSTFEL</sequence>
<dbReference type="GO" id="GO:0009411">
    <property type="term" value="P:response to UV"/>
    <property type="evidence" value="ECO:0007669"/>
    <property type="project" value="InterPro"/>
</dbReference>
<evidence type="ECO:0000256" key="5">
    <source>
        <dbReference type="ARBA" id="ARBA00022801"/>
    </source>
</evidence>
<keyword evidence="3" id="KW-0227">DNA damage</keyword>
<dbReference type="InterPro" id="IPR004601">
    <property type="entry name" value="UvdE"/>
</dbReference>
<evidence type="ECO:0000256" key="1">
    <source>
        <dbReference type="ARBA" id="ARBA00022722"/>
    </source>
</evidence>
<dbReference type="Gene3D" id="3.20.20.150">
    <property type="entry name" value="Divalent-metal-dependent TIM barrel enzymes"/>
    <property type="match status" value="1"/>
</dbReference>
<reference evidence="7" key="1">
    <citation type="submission" date="2021-04" db="EMBL/GenBank/DDBJ databases">
        <title>Complete genome sequence of the type strain Clostridium beijerinckii NRRL B-598.</title>
        <authorList>
            <person name="Sedlar K."/>
            <person name="Branska B."/>
            <person name="Bezdicek M."/>
            <person name="Nykrynova M."/>
            <person name="Lengerova M."/>
            <person name="Skutkova H."/>
            <person name="Patakova P."/>
        </authorList>
    </citation>
    <scope>NUCLEOTIDE SEQUENCE</scope>
    <source>
        <strain evidence="7">DSM 791</strain>
    </source>
</reference>
<evidence type="ECO:0000256" key="4">
    <source>
        <dbReference type="ARBA" id="ARBA00022769"/>
    </source>
</evidence>
<evidence type="ECO:0000313" key="8">
    <source>
        <dbReference type="Proteomes" id="UP000679373"/>
    </source>
</evidence>
<accession>A0AB74VP68</accession>
<dbReference type="Proteomes" id="UP000679373">
    <property type="component" value="Chromosome"/>
</dbReference>
<evidence type="ECO:0000256" key="3">
    <source>
        <dbReference type="ARBA" id="ARBA00022763"/>
    </source>
</evidence>
<keyword evidence="2 7" id="KW-0255">Endonuclease</keyword>
<dbReference type="AlphaFoldDB" id="A0AB74VP68"/>
<organism evidence="7 8">
    <name type="scientific">Clostridium beijerinckii</name>
    <name type="common">Clostridium MP</name>
    <dbReference type="NCBI Taxonomy" id="1520"/>
    <lineage>
        <taxon>Bacteria</taxon>
        <taxon>Bacillati</taxon>
        <taxon>Bacillota</taxon>
        <taxon>Clostridia</taxon>
        <taxon>Eubacteriales</taxon>
        <taxon>Clostridiaceae</taxon>
        <taxon>Clostridium</taxon>
    </lineage>
</organism>
<dbReference type="PANTHER" id="PTHR31290">
    <property type="entry name" value="UV-DAMAGE ENDONUCLEASE"/>
    <property type="match status" value="1"/>
</dbReference>
<keyword evidence="4" id="KW-0228">DNA excision</keyword>
<keyword evidence="1" id="KW-0540">Nuclease</keyword>
<keyword evidence="8" id="KW-1185">Reference proteome</keyword>
<protein>
    <submittedName>
        <fullName evidence="7">UV DNA damage repair endonuclease UvsE</fullName>
    </submittedName>
</protein>
<keyword evidence="5" id="KW-0378">Hydrolase</keyword>
<dbReference type="GO" id="GO:0016787">
    <property type="term" value="F:hydrolase activity"/>
    <property type="evidence" value="ECO:0007669"/>
    <property type="project" value="UniProtKB-KW"/>
</dbReference>
<dbReference type="PANTHER" id="PTHR31290:SF5">
    <property type="entry name" value="UV-DAMAGE ENDONUCLEASE"/>
    <property type="match status" value="1"/>
</dbReference>
<dbReference type="Pfam" id="PF03851">
    <property type="entry name" value="UvdE"/>
    <property type="match status" value="1"/>
</dbReference>
<keyword evidence="6" id="KW-0234">DNA repair</keyword>
<evidence type="ECO:0000313" key="7">
    <source>
        <dbReference type="EMBL" id="QUN37545.1"/>
    </source>
</evidence>
<dbReference type="GO" id="GO:0006289">
    <property type="term" value="P:nucleotide-excision repair"/>
    <property type="evidence" value="ECO:0007669"/>
    <property type="project" value="InterPro"/>
</dbReference>
<evidence type="ECO:0000256" key="6">
    <source>
        <dbReference type="ARBA" id="ARBA00023204"/>
    </source>
</evidence>
<dbReference type="SUPFAM" id="SSF51658">
    <property type="entry name" value="Xylose isomerase-like"/>
    <property type="match status" value="1"/>
</dbReference>
<dbReference type="GO" id="GO:0004519">
    <property type="term" value="F:endonuclease activity"/>
    <property type="evidence" value="ECO:0007669"/>
    <property type="project" value="UniProtKB-KW"/>
</dbReference>
<dbReference type="GeneID" id="66345335"/>
<dbReference type="NCBIfam" id="TIGR00629">
    <property type="entry name" value="uvde"/>
    <property type="match status" value="1"/>
</dbReference>
<dbReference type="EMBL" id="CP073653">
    <property type="protein sequence ID" value="QUN37545.1"/>
    <property type="molecule type" value="Genomic_DNA"/>
</dbReference>
<name>A0AB74VP68_CLOBE</name>